<dbReference type="PROSITE" id="PS50122">
    <property type="entry name" value="CHEB"/>
    <property type="match status" value="1"/>
</dbReference>
<organism evidence="6 7">
    <name type="scientific">Candidatus Zymogenus saltonus</name>
    <dbReference type="NCBI Taxonomy" id="2844893"/>
    <lineage>
        <taxon>Bacteria</taxon>
        <taxon>Deltaproteobacteria</taxon>
        <taxon>Candidatus Zymogenia</taxon>
        <taxon>Candidatus Zymogeniales</taxon>
        <taxon>Candidatus Zymogenaceae</taxon>
        <taxon>Candidatus Zymogenus</taxon>
    </lineage>
</organism>
<dbReference type="EMBL" id="JAFGIX010000069">
    <property type="protein sequence ID" value="MBN1574202.1"/>
    <property type="molecule type" value="Genomic_DNA"/>
</dbReference>
<evidence type="ECO:0000313" key="6">
    <source>
        <dbReference type="EMBL" id="MBN1574202.1"/>
    </source>
</evidence>
<dbReference type="PANTHER" id="PTHR42872:SF6">
    <property type="entry name" value="PROTEIN-GLUTAMATE METHYLESTERASE_PROTEIN-GLUTAMINE GLUTAMINASE"/>
    <property type="match status" value="1"/>
</dbReference>
<dbReference type="GO" id="GO:0006935">
    <property type="term" value="P:chemotaxis"/>
    <property type="evidence" value="ECO:0007669"/>
    <property type="project" value="InterPro"/>
</dbReference>
<feature type="domain" description="CheB-type methylesterase" evidence="5">
    <location>
        <begin position="156"/>
        <end position="331"/>
    </location>
</feature>
<name>A0A9D8PRG8_9DELT</name>
<reference evidence="6" key="1">
    <citation type="journal article" date="2021" name="Environ. Microbiol.">
        <title>Genomic characterization of three novel Desulfobacterota classes expand the metabolic and phylogenetic diversity of the phylum.</title>
        <authorList>
            <person name="Murphy C.L."/>
            <person name="Biggerstaff J."/>
            <person name="Eichhorn A."/>
            <person name="Ewing E."/>
            <person name="Shahan R."/>
            <person name="Soriano D."/>
            <person name="Stewart S."/>
            <person name="VanMol K."/>
            <person name="Walker R."/>
            <person name="Walters P."/>
            <person name="Elshahed M.S."/>
            <person name="Youssef N.H."/>
        </authorList>
    </citation>
    <scope>NUCLEOTIDE SEQUENCE</scope>
    <source>
        <strain evidence="6">Zod_Metabat.24</strain>
    </source>
</reference>
<evidence type="ECO:0000256" key="3">
    <source>
        <dbReference type="ARBA" id="ARBA00048267"/>
    </source>
</evidence>
<dbReference type="Pfam" id="PF01339">
    <property type="entry name" value="CheB_methylest"/>
    <property type="match status" value="1"/>
</dbReference>
<accession>A0A9D8PRG8</accession>
<evidence type="ECO:0000313" key="7">
    <source>
        <dbReference type="Proteomes" id="UP000809273"/>
    </source>
</evidence>
<evidence type="ECO:0000256" key="2">
    <source>
        <dbReference type="ARBA" id="ARBA00039140"/>
    </source>
</evidence>
<gene>
    <name evidence="6" type="ORF">JW984_13475</name>
</gene>
<dbReference type="GO" id="GO:0008984">
    <property type="term" value="F:protein-glutamate methylesterase activity"/>
    <property type="evidence" value="ECO:0007669"/>
    <property type="project" value="UniProtKB-EC"/>
</dbReference>
<dbReference type="Proteomes" id="UP000809273">
    <property type="component" value="Unassembled WGS sequence"/>
</dbReference>
<comment type="catalytic activity">
    <reaction evidence="3">
        <text>[protein]-L-glutamate 5-O-methyl ester + H2O = L-glutamyl-[protein] + methanol + H(+)</text>
        <dbReference type="Rhea" id="RHEA:23236"/>
        <dbReference type="Rhea" id="RHEA-COMP:10208"/>
        <dbReference type="Rhea" id="RHEA-COMP:10311"/>
        <dbReference type="ChEBI" id="CHEBI:15377"/>
        <dbReference type="ChEBI" id="CHEBI:15378"/>
        <dbReference type="ChEBI" id="CHEBI:17790"/>
        <dbReference type="ChEBI" id="CHEBI:29973"/>
        <dbReference type="ChEBI" id="CHEBI:82795"/>
        <dbReference type="EC" id="3.1.1.61"/>
    </reaction>
</comment>
<protein>
    <recommendedName>
        <fullName evidence="2">protein-glutamate methylesterase</fullName>
        <ecNumber evidence="2">3.1.1.61</ecNumber>
    </recommendedName>
</protein>
<reference evidence="6" key="2">
    <citation type="submission" date="2021-01" db="EMBL/GenBank/DDBJ databases">
        <authorList>
            <person name="Hahn C.R."/>
            <person name="Youssef N.H."/>
            <person name="Elshahed M."/>
        </authorList>
    </citation>
    <scope>NUCLEOTIDE SEQUENCE</scope>
    <source>
        <strain evidence="6">Zod_Metabat.24</strain>
    </source>
</reference>
<sequence length="355" mass="38324">MKTWVAIIISDEKLRGAVETLLRVNDSAQVIGIFSDVEEATTELEKRGNVVVVLGFSGDHKATMRQLKLVQLHGPYKVLGVGNTSDTASSMFDAFRLGLLDFISLSADEIRNPSDNLLKEFIKSIDTISKADITRLKRVKLTLYEKPGWESCKDKPTYFLVLGVPRVGISSALKLASTLPRRNDTALFLSLPLPKEIIEKFISKFDRYTQWSIKGAVAGENIVGGVCYTTSLGDSFGIKGTVDGGGKLVSLPYKTGTIDTMMKSTAEAFGDLVMGILVEGIGNDGIQGLKAIKDRGGTTIAISEGGGVLPIVGENAVREGAVDLMADIDNLPRILEYLMGDVYDMVNLNGLINVS</sequence>
<dbReference type="EC" id="3.1.1.61" evidence="2"/>
<dbReference type="GO" id="GO:0000156">
    <property type="term" value="F:phosphorelay response regulator activity"/>
    <property type="evidence" value="ECO:0007669"/>
    <property type="project" value="InterPro"/>
</dbReference>
<comment type="caution">
    <text evidence="6">The sequence shown here is derived from an EMBL/GenBank/DDBJ whole genome shotgun (WGS) entry which is preliminary data.</text>
</comment>
<dbReference type="Gene3D" id="3.40.50.180">
    <property type="entry name" value="Methylesterase CheB, C-terminal domain"/>
    <property type="match status" value="1"/>
</dbReference>
<keyword evidence="1" id="KW-0378">Hydrolase</keyword>
<comment type="caution">
    <text evidence="4">Lacks conserved residue(s) required for the propagation of feature annotation.</text>
</comment>
<dbReference type="AlphaFoldDB" id="A0A9D8PRG8"/>
<evidence type="ECO:0000256" key="1">
    <source>
        <dbReference type="ARBA" id="ARBA00022801"/>
    </source>
</evidence>
<dbReference type="SUPFAM" id="SSF52738">
    <property type="entry name" value="Methylesterase CheB, C-terminal domain"/>
    <property type="match status" value="1"/>
</dbReference>
<proteinExistence type="predicted"/>
<evidence type="ECO:0000259" key="5">
    <source>
        <dbReference type="PROSITE" id="PS50122"/>
    </source>
</evidence>
<dbReference type="GO" id="GO:0005737">
    <property type="term" value="C:cytoplasm"/>
    <property type="evidence" value="ECO:0007669"/>
    <property type="project" value="InterPro"/>
</dbReference>
<evidence type="ECO:0000256" key="4">
    <source>
        <dbReference type="PROSITE-ProRule" id="PRU00050"/>
    </source>
</evidence>
<dbReference type="InterPro" id="IPR035909">
    <property type="entry name" value="CheB_C"/>
</dbReference>
<dbReference type="InterPro" id="IPR000673">
    <property type="entry name" value="Sig_transdc_resp-reg_Me-estase"/>
</dbReference>
<dbReference type="PANTHER" id="PTHR42872">
    <property type="entry name" value="PROTEIN-GLUTAMATE METHYLESTERASE/PROTEIN-GLUTAMINE GLUTAMINASE"/>
    <property type="match status" value="1"/>
</dbReference>